<feature type="region of interest" description="Disordered" evidence="1">
    <location>
        <begin position="1"/>
        <end position="96"/>
    </location>
</feature>
<dbReference type="AlphaFoldDB" id="A0AAV0IRJ8"/>
<evidence type="ECO:0000313" key="3">
    <source>
        <dbReference type="Proteomes" id="UP001154282"/>
    </source>
</evidence>
<feature type="compositionally biased region" description="Pro residues" evidence="1">
    <location>
        <begin position="58"/>
        <end position="71"/>
    </location>
</feature>
<evidence type="ECO:0000256" key="1">
    <source>
        <dbReference type="SAM" id="MobiDB-lite"/>
    </source>
</evidence>
<keyword evidence="3" id="KW-1185">Reference proteome</keyword>
<comment type="caution">
    <text evidence="2">The sequence shown here is derived from an EMBL/GenBank/DDBJ whole genome shotgun (WGS) entry which is preliminary data.</text>
</comment>
<evidence type="ECO:0000313" key="2">
    <source>
        <dbReference type="EMBL" id="CAI0400214.1"/>
    </source>
</evidence>
<reference evidence="2" key="1">
    <citation type="submission" date="2022-08" db="EMBL/GenBank/DDBJ databases">
        <authorList>
            <person name="Gutierrez-Valencia J."/>
        </authorList>
    </citation>
    <scope>NUCLEOTIDE SEQUENCE</scope>
</reference>
<protein>
    <submittedName>
        <fullName evidence="2">Uncharacterized protein</fullName>
    </submittedName>
</protein>
<proteinExistence type="predicted"/>
<name>A0AAV0IRJ8_9ROSI</name>
<accession>A0AAV0IRJ8</accession>
<organism evidence="2 3">
    <name type="scientific">Linum tenue</name>
    <dbReference type="NCBI Taxonomy" id="586396"/>
    <lineage>
        <taxon>Eukaryota</taxon>
        <taxon>Viridiplantae</taxon>
        <taxon>Streptophyta</taxon>
        <taxon>Embryophyta</taxon>
        <taxon>Tracheophyta</taxon>
        <taxon>Spermatophyta</taxon>
        <taxon>Magnoliopsida</taxon>
        <taxon>eudicotyledons</taxon>
        <taxon>Gunneridae</taxon>
        <taxon>Pentapetalae</taxon>
        <taxon>rosids</taxon>
        <taxon>fabids</taxon>
        <taxon>Malpighiales</taxon>
        <taxon>Linaceae</taxon>
        <taxon>Linum</taxon>
    </lineage>
</organism>
<sequence>MVQPAGPSDQPHPFQRGGRGAAHGLPPHPRQPLGRHSPPLPRPHRQRRQEPLARHDGPPLPPPLQTQPPPNNNNNLQGGASPQPPTPNYLFCRCRQ</sequence>
<feature type="compositionally biased region" description="Basic and acidic residues" evidence="1">
    <location>
        <begin position="48"/>
        <end position="57"/>
    </location>
</feature>
<gene>
    <name evidence="2" type="ORF">LITE_LOCUS10661</name>
</gene>
<dbReference type="Proteomes" id="UP001154282">
    <property type="component" value="Unassembled WGS sequence"/>
</dbReference>
<dbReference type="EMBL" id="CAMGYJ010000004">
    <property type="protein sequence ID" value="CAI0400214.1"/>
    <property type="molecule type" value="Genomic_DNA"/>
</dbReference>